<dbReference type="InterPro" id="IPR001173">
    <property type="entry name" value="Glyco_trans_2-like"/>
</dbReference>
<dbReference type="RefSeq" id="WP_135440912.1">
    <property type="nucleotide sequence ID" value="NZ_SRLE01000002.1"/>
</dbReference>
<dbReference type="Gene3D" id="3.90.550.10">
    <property type="entry name" value="Spore Coat Polysaccharide Biosynthesis Protein SpsA, Chain A"/>
    <property type="match status" value="1"/>
</dbReference>
<reference evidence="2 3" key="1">
    <citation type="submission" date="2019-04" db="EMBL/GenBank/DDBJ databases">
        <title>Taxonomy of novel Haliea sp. from mangrove soil of West Coast of India.</title>
        <authorList>
            <person name="Verma A."/>
            <person name="Kumar P."/>
            <person name="Krishnamurthi S."/>
        </authorList>
    </citation>
    <scope>NUCLEOTIDE SEQUENCE [LARGE SCALE GENOMIC DNA]</scope>
    <source>
        <strain evidence="2 3">SAOS-164</strain>
    </source>
</reference>
<evidence type="ECO:0000313" key="3">
    <source>
        <dbReference type="Proteomes" id="UP000298050"/>
    </source>
</evidence>
<dbReference type="GO" id="GO:0016758">
    <property type="term" value="F:hexosyltransferase activity"/>
    <property type="evidence" value="ECO:0007669"/>
    <property type="project" value="UniProtKB-ARBA"/>
</dbReference>
<dbReference type="AlphaFoldDB" id="A0A4Z0M8D1"/>
<sequence length="374" mass="41927">MNKSLVSIIIPAYNYGHFIEQAVDSALAQSWPHTEVVVVDDGSTDDTADRVDAYGARVRYYRQENAGLPAARNAGMDLARGDYLQFLDADDWLDPRCIERKIDALEANPQAVFCCCRTHLKMTTGSLTQRLRHRLLAGWTLPEAEELEAALCFANIAPPHAWLVRADAARNVGLRFDTTLKACEDYDFWLRLLAHYGPPCPAADAFVHYRVHDGSMSGNRPNQLAHDLRMLELVATVIEARHPVPSRARFDCLQAQLCASLRLADLLQPLASDQVMTALGNDIDKLVGELHGCAEQRDGRVHFYTGDARIFLARMSAKVSGYVSTPAPEISRLLACGQFASAQYLTQKLRTRQFPRYFLRLFYRDLQLAFAGLR</sequence>
<keyword evidence="2" id="KW-0808">Transferase</keyword>
<dbReference type="PANTHER" id="PTHR22916:SF3">
    <property type="entry name" value="UDP-GLCNAC:BETAGAL BETA-1,3-N-ACETYLGLUCOSAMINYLTRANSFERASE-LIKE PROTEIN 1"/>
    <property type="match status" value="1"/>
</dbReference>
<dbReference type="Proteomes" id="UP000298050">
    <property type="component" value="Unassembled WGS sequence"/>
</dbReference>
<dbReference type="PANTHER" id="PTHR22916">
    <property type="entry name" value="GLYCOSYLTRANSFERASE"/>
    <property type="match status" value="1"/>
</dbReference>
<dbReference type="EMBL" id="SRLE01000002">
    <property type="protein sequence ID" value="TGD75660.1"/>
    <property type="molecule type" value="Genomic_DNA"/>
</dbReference>
<comment type="caution">
    <text evidence="2">The sequence shown here is derived from an EMBL/GenBank/DDBJ whole genome shotgun (WGS) entry which is preliminary data.</text>
</comment>
<protein>
    <submittedName>
        <fullName evidence="2">Glycosyltransferase</fullName>
    </submittedName>
</protein>
<keyword evidence="3" id="KW-1185">Reference proteome</keyword>
<evidence type="ECO:0000259" key="1">
    <source>
        <dbReference type="Pfam" id="PF00535"/>
    </source>
</evidence>
<evidence type="ECO:0000313" key="2">
    <source>
        <dbReference type="EMBL" id="TGD75660.1"/>
    </source>
</evidence>
<accession>A0A4Z0M8D1</accession>
<gene>
    <name evidence="2" type="ORF">E4634_01880</name>
</gene>
<dbReference type="Pfam" id="PF00535">
    <property type="entry name" value="Glycos_transf_2"/>
    <property type="match status" value="1"/>
</dbReference>
<organism evidence="2 3">
    <name type="scientific">Mangrovimicrobium sediminis</name>
    <dbReference type="NCBI Taxonomy" id="2562682"/>
    <lineage>
        <taxon>Bacteria</taxon>
        <taxon>Pseudomonadati</taxon>
        <taxon>Pseudomonadota</taxon>
        <taxon>Gammaproteobacteria</taxon>
        <taxon>Cellvibrionales</taxon>
        <taxon>Halieaceae</taxon>
        <taxon>Mangrovimicrobium</taxon>
    </lineage>
</organism>
<proteinExistence type="predicted"/>
<dbReference type="SUPFAM" id="SSF53448">
    <property type="entry name" value="Nucleotide-diphospho-sugar transferases"/>
    <property type="match status" value="1"/>
</dbReference>
<feature type="domain" description="Glycosyltransferase 2-like" evidence="1">
    <location>
        <begin position="7"/>
        <end position="170"/>
    </location>
</feature>
<dbReference type="InterPro" id="IPR029044">
    <property type="entry name" value="Nucleotide-diphossugar_trans"/>
</dbReference>
<dbReference type="OrthoDB" id="9801954at2"/>
<name>A0A4Z0M8D1_9GAMM</name>